<dbReference type="OrthoDB" id="9785345at2"/>
<accession>A0A6L7GHJ6</accession>
<evidence type="ECO:0000256" key="2">
    <source>
        <dbReference type="SAM" id="Phobius"/>
    </source>
</evidence>
<dbReference type="InterPro" id="IPR042047">
    <property type="entry name" value="SleB_dom1"/>
</dbReference>
<keyword evidence="2" id="KW-1133">Transmembrane helix</keyword>
<dbReference type="GO" id="GO:0016787">
    <property type="term" value="F:hydrolase activity"/>
    <property type="evidence" value="ECO:0007669"/>
    <property type="project" value="UniProtKB-KW"/>
</dbReference>
<dbReference type="RefSeq" id="WP_160601090.1">
    <property type="nucleotide sequence ID" value="NZ_WTYU01000001.1"/>
</dbReference>
<dbReference type="Gene3D" id="1.10.10.2520">
    <property type="entry name" value="Cell wall hydrolase SleB, domain 1"/>
    <property type="match status" value="1"/>
</dbReference>
<feature type="transmembrane region" description="Helical" evidence="2">
    <location>
        <begin position="27"/>
        <end position="47"/>
    </location>
</feature>
<comment type="caution">
    <text evidence="4">The sequence shown here is derived from an EMBL/GenBank/DDBJ whole genome shotgun (WGS) entry which is preliminary data.</text>
</comment>
<name>A0A6L7GHJ6_9SPHN</name>
<gene>
    <name evidence="4" type="ORF">GRI44_08325</name>
</gene>
<dbReference type="InterPro" id="IPR011105">
    <property type="entry name" value="Cell_wall_hydrolase_SleB"/>
</dbReference>
<proteinExistence type="predicted"/>
<protein>
    <submittedName>
        <fullName evidence="4">Cell wall hydrolase</fullName>
    </submittedName>
</protein>
<keyword evidence="2" id="KW-0812">Transmembrane</keyword>
<evidence type="ECO:0000313" key="4">
    <source>
        <dbReference type="EMBL" id="MXP14754.1"/>
    </source>
</evidence>
<feature type="region of interest" description="Disordered" evidence="1">
    <location>
        <begin position="338"/>
        <end position="361"/>
    </location>
</feature>
<dbReference type="Pfam" id="PF07486">
    <property type="entry name" value="Hydrolase_2"/>
    <property type="match status" value="1"/>
</dbReference>
<organism evidence="4 5">
    <name type="scientific">Allopontixanthobacter confluentis</name>
    <dbReference type="NCBI Taxonomy" id="1849021"/>
    <lineage>
        <taxon>Bacteria</taxon>
        <taxon>Pseudomonadati</taxon>
        <taxon>Pseudomonadota</taxon>
        <taxon>Alphaproteobacteria</taxon>
        <taxon>Sphingomonadales</taxon>
        <taxon>Erythrobacteraceae</taxon>
        <taxon>Allopontixanthobacter</taxon>
    </lineage>
</organism>
<reference evidence="4 5" key="1">
    <citation type="submission" date="2019-12" db="EMBL/GenBank/DDBJ databases">
        <title>Genomic-based taxomic classification of the family Erythrobacteraceae.</title>
        <authorList>
            <person name="Xu L."/>
        </authorList>
    </citation>
    <scope>NUCLEOTIDE SEQUENCE [LARGE SCALE GENOMIC DNA]</scope>
    <source>
        <strain evidence="4 5">KCTC 52259</strain>
    </source>
</reference>
<keyword evidence="5" id="KW-1185">Reference proteome</keyword>
<evidence type="ECO:0000259" key="3">
    <source>
        <dbReference type="Pfam" id="PF07486"/>
    </source>
</evidence>
<evidence type="ECO:0000313" key="5">
    <source>
        <dbReference type="Proteomes" id="UP000473531"/>
    </source>
</evidence>
<dbReference type="AlphaFoldDB" id="A0A6L7GHJ6"/>
<evidence type="ECO:0000256" key="1">
    <source>
        <dbReference type="SAM" id="MobiDB-lite"/>
    </source>
</evidence>
<dbReference type="EMBL" id="WTYU01000001">
    <property type="protein sequence ID" value="MXP14754.1"/>
    <property type="molecule type" value="Genomic_DNA"/>
</dbReference>
<feature type="domain" description="Cell wall hydrolase SleB" evidence="3">
    <location>
        <begin position="131"/>
        <end position="239"/>
    </location>
</feature>
<sequence>MMDTPPHPTAPSAEASAVAVPSRRMRIFLVAFFVVLAGLLFGTLWMANQAKGAAPMHISQKQADNLAGITAGTGAELVLQGESAQERNALIPLVGGTVEKVAGFSALGGDKASFRTALKCMTQAIYYEAANEPVQGKRAVAQVVLNRMRHPAYPSSVCGVVYDGATKPVCQFSFTCDGSLLRPAMARQWEESSKVAEAALTGTIEPSVGTATHYHADYVLPRWAYRLGKIEQIGRHIFYRFQGDWGKARAFTRLWSGHEAIPSLDMARLRNALDADIETELLAQVEDEYVPGLTVTQHVTDRHAAADVGGRIDTTKEWRLSIPDPVAGASSYRATLDRQGEPQTVAAPLLADGAKPAKVNP</sequence>
<dbReference type="Proteomes" id="UP000473531">
    <property type="component" value="Unassembled WGS sequence"/>
</dbReference>
<keyword evidence="2" id="KW-0472">Membrane</keyword>
<keyword evidence="4" id="KW-0378">Hydrolase</keyword>